<evidence type="ECO:0000256" key="2">
    <source>
        <dbReference type="ARBA" id="ARBA00023027"/>
    </source>
</evidence>
<gene>
    <name evidence="4" type="ORF">Ga0074812_10184</name>
</gene>
<dbReference type="GO" id="GO:0051287">
    <property type="term" value="F:NAD binding"/>
    <property type="evidence" value="ECO:0007669"/>
    <property type="project" value="InterPro"/>
</dbReference>
<dbReference type="Proteomes" id="UP000198802">
    <property type="component" value="Unassembled WGS sequence"/>
</dbReference>
<dbReference type="GO" id="GO:0030267">
    <property type="term" value="F:glyoxylate reductase (NADPH) activity"/>
    <property type="evidence" value="ECO:0007669"/>
    <property type="project" value="TreeGrafter"/>
</dbReference>
<keyword evidence="2" id="KW-0520">NAD</keyword>
<evidence type="ECO:0000313" key="5">
    <source>
        <dbReference type="Proteomes" id="UP000198802"/>
    </source>
</evidence>
<sequence length="311" mass="33097">MSQHRQPLVVTVPTEELREALASTPGAEVIVWDLSGAPPRRDPDIVVVPYMSDPAVLGALDGLRPRLVQSQSIGYERVADALPPGLTFSNAAGVHETSTAELAIGLMIASQRRLPALVAAQLDHRWAHTASRSLADCRVVVVGQGGVGRAIISRLRPFEVDITRVAATHRQDADGVIRSVDELPKLLPDADIVTLAVPLNASTEGMVDRDLLALMKPGALLVNVARGKVVVTADLVEAVRAGHVRAALDVVDPEPLPPEHPLWRLDDVLLTPHVGGHSAAMLPRVVALVRRQIAALSTGHPPHNVVIPARA</sequence>
<dbReference type="SUPFAM" id="SSF51735">
    <property type="entry name" value="NAD(P)-binding Rossmann-fold domains"/>
    <property type="match status" value="1"/>
</dbReference>
<dbReference type="PROSITE" id="PS00671">
    <property type="entry name" value="D_2_HYDROXYACID_DH_3"/>
    <property type="match status" value="1"/>
</dbReference>
<dbReference type="EMBL" id="FAOZ01000001">
    <property type="protein sequence ID" value="CUU53586.1"/>
    <property type="molecule type" value="Genomic_DNA"/>
</dbReference>
<feature type="domain" description="D-isomer specific 2-hydroxyacid dehydrogenase NAD-binding" evidence="3">
    <location>
        <begin position="104"/>
        <end position="275"/>
    </location>
</feature>
<dbReference type="InterPro" id="IPR029753">
    <property type="entry name" value="D-isomer_DH_CS"/>
</dbReference>
<organism evidence="4 5">
    <name type="scientific">Parafrankia irregularis</name>
    <dbReference type="NCBI Taxonomy" id="795642"/>
    <lineage>
        <taxon>Bacteria</taxon>
        <taxon>Bacillati</taxon>
        <taxon>Actinomycetota</taxon>
        <taxon>Actinomycetes</taxon>
        <taxon>Frankiales</taxon>
        <taxon>Frankiaceae</taxon>
        <taxon>Parafrankia</taxon>
    </lineage>
</organism>
<keyword evidence="1" id="KW-0560">Oxidoreductase</keyword>
<dbReference type="Gene3D" id="3.40.50.720">
    <property type="entry name" value="NAD(P)-binding Rossmann-like Domain"/>
    <property type="match status" value="2"/>
</dbReference>
<proteinExistence type="predicted"/>
<dbReference type="PANTHER" id="PTHR10996:SF178">
    <property type="entry name" value="2-HYDROXYACID DEHYDROGENASE YGL185C-RELATED"/>
    <property type="match status" value="1"/>
</dbReference>
<reference evidence="5" key="1">
    <citation type="submission" date="2015-11" db="EMBL/GenBank/DDBJ databases">
        <authorList>
            <person name="Varghese N."/>
        </authorList>
    </citation>
    <scope>NUCLEOTIDE SEQUENCE [LARGE SCALE GENOMIC DNA]</scope>
    <source>
        <strain evidence="5">DSM 45899</strain>
    </source>
</reference>
<dbReference type="InterPro" id="IPR036291">
    <property type="entry name" value="NAD(P)-bd_dom_sf"/>
</dbReference>
<evidence type="ECO:0000313" key="4">
    <source>
        <dbReference type="EMBL" id="CUU53586.1"/>
    </source>
</evidence>
<accession>A0A0S4QED8</accession>
<dbReference type="InterPro" id="IPR006140">
    <property type="entry name" value="D-isomer_DH_NAD-bd"/>
</dbReference>
<evidence type="ECO:0000259" key="3">
    <source>
        <dbReference type="Pfam" id="PF02826"/>
    </source>
</evidence>
<dbReference type="AlphaFoldDB" id="A0A0S4QED8"/>
<dbReference type="SUPFAM" id="SSF52283">
    <property type="entry name" value="Formate/glycerate dehydrogenase catalytic domain-like"/>
    <property type="match status" value="1"/>
</dbReference>
<dbReference type="RefSeq" id="WP_091270375.1">
    <property type="nucleotide sequence ID" value="NZ_FAOZ01000001.1"/>
</dbReference>
<dbReference type="InterPro" id="IPR050223">
    <property type="entry name" value="D-isomer_2-hydroxyacid_DH"/>
</dbReference>
<protein>
    <submittedName>
        <fullName evidence="4">Phosphoglycerate dehydrogenase</fullName>
    </submittedName>
</protein>
<evidence type="ECO:0000256" key="1">
    <source>
        <dbReference type="ARBA" id="ARBA00023002"/>
    </source>
</evidence>
<dbReference type="Pfam" id="PF02826">
    <property type="entry name" value="2-Hacid_dh_C"/>
    <property type="match status" value="1"/>
</dbReference>
<dbReference type="GO" id="GO:0016618">
    <property type="term" value="F:hydroxypyruvate reductase [NAD(P)H] activity"/>
    <property type="evidence" value="ECO:0007669"/>
    <property type="project" value="TreeGrafter"/>
</dbReference>
<keyword evidence="5" id="KW-1185">Reference proteome</keyword>
<dbReference type="PANTHER" id="PTHR10996">
    <property type="entry name" value="2-HYDROXYACID DEHYDROGENASE-RELATED"/>
    <property type="match status" value="1"/>
</dbReference>
<dbReference type="GO" id="GO:0005829">
    <property type="term" value="C:cytosol"/>
    <property type="evidence" value="ECO:0007669"/>
    <property type="project" value="TreeGrafter"/>
</dbReference>
<name>A0A0S4QED8_9ACTN</name>